<keyword evidence="5 6" id="KW-0472">Membrane</keyword>
<evidence type="ECO:0000256" key="4">
    <source>
        <dbReference type="ARBA" id="ARBA00022989"/>
    </source>
</evidence>
<dbReference type="InterPro" id="IPR051907">
    <property type="entry name" value="DoxX-like_oxidoreductase"/>
</dbReference>
<evidence type="ECO:0000313" key="7">
    <source>
        <dbReference type="EMBL" id="VAW93027.1"/>
    </source>
</evidence>
<protein>
    <recommendedName>
        <fullName evidence="8">Inner membrane protein YqjF</fullName>
    </recommendedName>
</protein>
<gene>
    <name evidence="7" type="ORF">MNBD_GAMMA23-832</name>
</gene>
<name>A0A3B1A0A3_9ZZZZ</name>
<comment type="subcellular location">
    <subcellularLocation>
        <location evidence="1">Cell membrane</location>
        <topology evidence="1">Multi-pass membrane protein</topology>
    </subcellularLocation>
</comment>
<proteinExistence type="predicted"/>
<sequence>MNKLTDVIARVLMGLIFVVAGLGKLGEGYAGTAGYMDSMGVPGSLLPLVILLEIGGGLMVITGLKTAWAASALAVFTLVSALIFHFNFADQMQSIMFMKNVAITGGLMLLALHGAGQLSIDSKISK</sequence>
<keyword evidence="2" id="KW-1003">Cell membrane</keyword>
<dbReference type="InterPro" id="IPR032808">
    <property type="entry name" value="DoxX"/>
</dbReference>
<reference evidence="7" key="1">
    <citation type="submission" date="2018-06" db="EMBL/GenBank/DDBJ databases">
        <authorList>
            <person name="Zhirakovskaya E."/>
        </authorList>
    </citation>
    <scope>NUCLEOTIDE SEQUENCE</scope>
</reference>
<dbReference type="EMBL" id="UOFT01000029">
    <property type="protein sequence ID" value="VAW93027.1"/>
    <property type="molecule type" value="Genomic_DNA"/>
</dbReference>
<evidence type="ECO:0000256" key="6">
    <source>
        <dbReference type="SAM" id="Phobius"/>
    </source>
</evidence>
<feature type="transmembrane region" description="Helical" evidence="6">
    <location>
        <begin position="68"/>
        <end position="89"/>
    </location>
</feature>
<organism evidence="7">
    <name type="scientific">hydrothermal vent metagenome</name>
    <dbReference type="NCBI Taxonomy" id="652676"/>
    <lineage>
        <taxon>unclassified sequences</taxon>
        <taxon>metagenomes</taxon>
        <taxon>ecological metagenomes</taxon>
    </lineage>
</organism>
<dbReference type="GO" id="GO:0005886">
    <property type="term" value="C:plasma membrane"/>
    <property type="evidence" value="ECO:0007669"/>
    <property type="project" value="UniProtKB-SubCell"/>
</dbReference>
<evidence type="ECO:0000256" key="5">
    <source>
        <dbReference type="ARBA" id="ARBA00023136"/>
    </source>
</evidence>
<feature type="transmembrane region" description="Helical" evidence="6">
    <location>
        <begin position="45"/>
        <end position="61"/>
    </location>
</feature>
<evidence type="ECO:0000256" key="3">
    <source>
        <dbReference type="ARBA" id="ARBA00022692"/>
    </source>
</evidence>
<feature type="transmembrane region" description="Helical" evidence="6">
    <location>
        <begin position="101"/>
        <end position="120"/>
    </location>
</feature>
<evidence type="ECO:0000256" key="1">
    <source>
        <dbReference type="ARBA" id="ARBA00004651"/>
    </source>
</evidence>
<dbReference type="Pfam" id="PF07681">
    <property type="entry name" value="DoxX"/>
    <property type="match status" value="1"/>
</dbReference>
<dbReference type="PANTHER" id="PTHR33452">
    <property type="entry name" value="OXIDOREDUCTASE CATD-RELATED"/>
    <property type="match status" value="1"/>
</dbReference>
<evidence type="ECO:0000256" key="2">
    <source>
        <dbReference type="ARBA" id="ARBA00022475"/>
    </source>
</evidence>
<feature type="transmembrane region" description="Helical" evidence="6">
    <location>
        <begin position="7"/>
        <end position="25"/>
    </location>
</feature>
<accession>A0A3B1A0A3</accession>
<dbReference type="PANTHER" id="PTHR33452:SF1">
    <property type="entry name" value="INNER MEMBRANE PROTEIN YPHA-RELATED"/>
    <property type="match status" value="1"/>
</dbReference>
<keyword evidence="4 6" id="KW-1133">Transmembrane helix</keyword>
<dbReference type="AlphaFoldDB" id="A0A3B1A0A3"/>
<evidence type="ECO:0008006" key="8">
    <source>
        <dbReference type="Google" id="ProtNLM"/>
    </source>
</evidence>
<keyword evidence="3 6" id="KW-0812">Transmembrane</keyword>